<evidence type="ECO:0008006" key="3">
    <source>
        <dbReference type="Google" id="ProtNLM"/>
    </source>
</evidence>
<comment type="caution">
    <text evidence="1">The sequence shown here is derived from an EMBL/GenBank/DDBJ whole genome shotgun (WGS) entry which is preliminary data.</text>
</comment>
<dbReference type="AlphaFoldDB" id="A0AA45BD86"/>
<evidence type="ECO:0000313" key="1">
    <source>
        <dbReference type="EMBL" id="PRH41622.1"/>
    </source>
</evidence>
<organism evidence="1 2">
    <name type="scientific">Burkholderia vietnamiensis</name>
    <dbReference type="NCBI Taxonomy" id="60552"/>
    <lineage>
        <taxon>Bacteria</taxon>
        <taxon>Pseudomonadati</taxon>
        <taxon>Pseudomonadota</taxon>
        <taxon>Betaproteobacteria</taxon>
        <taxon>Burkholderiales</taxon>
        <taxon>Burkholderiaceae</taxon>
        <taxon>Burkholderia</taxon>
        <taxon>Burkholderia cepacia complex</taxon>
    </lineage>
</organism>
<dbReference type="EMBL" id="PVHK01000099">
    <property type="protein sequence ID" value="PRH41622.1"/>
    <property type="molecule type" value="Genomic_DNA"/>
</dbReference>
<feature type="non-terminal residue" evidence="1">
    <location>
        <position position="105"/>
    </location>
</feature>
<reference evidence="1 2" key="1">
    <citation type="submission" date="2018-03" db="EMBL/GenBank/DDBJ databases">
        <authorList>
            <person name="Nguyen K."/>
            <person name="Fouts D."/>
            <person name="Sutton G."/>
        </authorList>
    </citation>
    <scope>NUCLEOTIDE SEQUENCE [LARGE SCALE GENOMIC DNA]</scope>
    <source>
        <strain evidence="1 2">AU3578</strain>
    </source>
</reference>
<sequence length="105" mass="11039">MPAVACAARRPVRAVGLRRDVRERPERAAVLRIAFAVCDASAPTVALRVRTRGRAAVCAPPAHRRASPIDPLISTQEQNMTDVVIVSAARTAVGKFGGSLAKVAA</sequence>
<dbReference type="Proteomes" id="UP000237632">
    <property type="component" value="Unassembled WGS sequence"/>
</dbReference>
<protein>
    <recommendedName>
        <fullName evidence="3">Thiolase N-terminal domain-containing protein</fullName>
    </recommendedName>
</protein>
<accession>A0AA45BD86</accession>
<proteinExistence type="predicted"/>
<evidence type="ECO:0000313" key="2">
    <source>
        <dbReference type="Proteomes" id="UP000237632"/>
    </source>
</evidence>
<gene>
    <name evidence="1" type="ORF">C6T65_14315</name>
</gene>
<name>A0AA45BD86_BURVI</name>